<dbReference type="PANTHER" id="PTHR19143">
    <property type="entry name" value="FIBRINOGEN/TENASCIN/ANGIOPOEITIN"/>
    <property type="match status" value="1"/>
</dbReference>
<dbReference type="SMART" id="SM00186">
    <property type="entry name" value="FBG"/>
    <property type="match status" value="1"/>
</dbReference>
<dbReference type="Proteomes" id="UP000440578">
    <property type="component" value="Unassembled WGS sequence"/>
</dbReference>
<dbReference type="InterPro" id="IPR020837">
    <property type="entry name" value="Fibrinogen_CS"/>
</dbReference>
<evidence type="ECO:0000256" key="2">
    <source>
        <dbReference type="SAM" id="SignalP"/>
    </source>
</evidence>
<evidence type="ECO:0000259" key="3">
    <source>
        <dbReference type="PROSITE" id="PS51406"/>
    </source>
</evidence>
<name>A0A6A4WKJ3_AMPAM</name>
<dbReference type="SUPFAM" id="SSF56496">
    <property type="entry name" value="Fibrinogen C-terminal domain-like"/>
    <property type="match status" value="1"/>
</dbReference>
<comment type="caution">
    <text evidence="4">The sequence shown here is derived from an EMBL/GenBank/DDBJ whole genome shotgun (WGS) entry which is preliminary data.</text>
</comment>
<feature type="signal peptide" evidence="2">
    <location>
        <begin position="1"/>
        <end position="21"/>
    </location>
</feature>
<protein>
    <submittedName>
        <fullName evidence="4">Techylectin-5B</fullName>
    </submittedName>
</protein>
<dbReference type="OrthoDB" id="6361951at2759"/>
<dbReference type="InterPro" id="IPR036056">
    <property type="entry name" value="Fibrinogen-like_C"/>
</dbReference>
<dbReference type="EMBL" id="VIIS01001025">
    <property type="protein sequence ID" value="KAF0302708.1"/>
    <property type="molecule type" value="Genomic_DNA"/>
</dbReference>
<dbReference type="AlphaFoldDB" id="A0A6A4WKJ3"/>
<evidence type="ECO:0000313" key="4">
    <source>
        <dbReference type="EMBL" id="KAF0302708.1"/>
    </source>
</evidence>
<keyword evidence="1" id="KW-1015">Disulfide bond</keyword>
<feature type="chain" id="PRO_5025467856" evidence="2">
    <location>
        <begin position="22"/>
        <end position="257"/>
    </location>
</feature>
<evidence type="ECO:0000313" key="5">
    <source>
        <dbReference type="Proteomes" id="UP000440578"/>
    </source>
</evidence>
<reference evidence="4 5" key="1">
    <citation type="submission" date="2019-07" db="EMBL/GenBank/DDBJ databases">
        <title>Draft genome assembly of a fouling barnacle, Amphibalanus amphitrite (Darwin, 1854): The first reference genome for Thecostraca.</title>
        <authorList>
            <person name="Kim W."/>
        </authorList>
    </citation>
    <scope>NUCLEOTIDE SEQUENCE [LARGE SCALE GENOMIC DNA]</scope>
    <source>
        <strain evidence="4">SNU_AA5</strain>
        <tissue evidence="4">Soma without cirri and trophi</tissue>
    </source>
</reference>
<keyword evidence="2" id="KW-0732">Signal</keyword>
<dbReference type="Pfam" id="PF00147">
    <property type="entry name" value="Fibrinogen_C"/>
    <property type="match status" value="1"/>
</dbReference>
<feature type="domain" description="Fibrinogen C-terminal" evidence="3">
    <location>
        <begin position="39"/>
        <end position="255"/>
    </location>
</feature>
<dbReference type="InterPro" id="IPR002181">
    <property type="entry name" value="Fibrinogen_a/b/g_C_dom"/>
</dbReference>
<dbReference type="InterPro" id="IPR014716">
    <property type="entry name" value="Fibrinogen_a/b/g_C_1"/>
</dbReference>
<dbReference type="Gene3D" id="3.90.215.10">
    <property type="entry name" value="Gamma Fibrinogen, chain A, domain 1"/>
    <property type="match status" value="1"/>
</dbReference>
<dbReference type="InterPro" id="IPR050373">
    <property type="entry name" value="Fibrinogen_C-term_domain"/>
</dbReference>
<organism evidence="4 5">
    <name type="scientific">Amphibalanus amphitrite</name>
    <name type="common">Striped barnacle</name>
    <name type="synonym">Balanus amphitrite</name>
    <dbReference type="NCBI Taxonomy" id="1232801"/>
    <lineage>
        <taxon>Eukaryota</taxon>
        <taxon>Metazoa</taxon>
        <taxon>Ecdysozoa</taxon>
        <taxon>Arthropoda</taxon>
        <taxon>Crustacea</taxon>
        <taxon>Multicrustacea</taxon>
        <taxon>Cirripedia</taxon>
        <taxon>Thoracica</taxon>
        <taxon>Thoracicalcarea</taxon>
        <taxon>Balanomorpha</taxon>
        <taxon>Balanoidea</taxon>
        <taxon>Balanidae</taxon>
        <taxon>Amphibalaninae</taxon>
        <taxon>Amphibalanus</taxon>
    </lineage>
</organism>
<gene>
    <name evidence="4" type="primary">TL5B_36</name>
    <name evidence="4" type="ORF">FJT64_002944</name>
</gene>
<dbReference type="PROSITE" id="PS00514">
    <property type="entry name" value="FIBRINOGEN_C_1"/>
    <property type="match status" value="1"/>
</dbReference>
<dbReference type="PROSITE" id="PS51406">
    <property type="entry name" value="FIBRINOGEN_C_2"/>
    <property type="match status" value="1"/>
</dbReference>
<proteinExistence type="predicted"/>
<dbReference type="GO" id="GO:0005615">
    <property type="term" value="C:extracellular space"/>
    <property type="evidence" value="ECO:0007669"/>
    <property type="project" value="TreeGrafter"/>
</dbReference>
<evidence type="ECO:0000256" key="1">
    <source>
        <dbReference type="ARBA" id="ARBA00023157"/>
    </source>
</evidence>
<sequence>MEMPSRLPLVVCLLWLVMCFAELGAGLVSELASGNNGTSQKTSVMRDCSDLPRGTTSGVYTIMVDLQTPTPAYCDMDDGEGWTVFQRRADITPRQDFYQDWEAYKWGLGSLTGEFWWGLHYLWQLTSHNRIYELRVDLWDWDEQTRYATYQKFTIASEADGYRLDFVNSSYVGNAGDSLAVHNGMKFSTFDKDHDHCSINCAETEEAAWWYYCCYDSNLNGRYHPGDTNYTVMMWRDWREKYCLNATTMKIRPTSKL</sequence>
<keyword evidence="5" id="KW-1185">Reference proteome</keyword>
<accession>A0A6A4WKJ3</accession>
<dbReference type="CDD" id="cd00087">
    <property type="entry name" value="FReD"/>
    <property type="match status" value="1"/>
</dbReference>